<dbReference type="RefSeq" id="WP_084116207.1">
    <property type="nucleotide sequence ID" value="NZ_FWXH01000008.1"/>
</dbReference>
<evidence type="ECO:0000313" key="5">
    <source>
        <dbReference type="EMBL" id="SMC25166.1"/>
    </source>
</evidence>
<accession>A0A1W1XML7</accession>
<dbReference type="GO" id="GO:0042597">
    <property type="term" value="C:periplasmic space"/>
    <property type="evidence" value="ECO:0007669"/>
    <property type="project" value="UniProtKB-SubCell"/>
</dbReference>
<evidence type="ECO:0000256" key="3">
    <source>
        <dbReference type="ARBA" id="ARBA00022729"/>
    </source>
</evidence>
<evidence type="ECO:0000256" key="1">
    <source>
        <dbReference type="ARBA" id="ARBA00004418"/>
    </source>
</evidence>
<reference evidence="5 6" key="1">
    <citation type="submission" date="2017-04" db="EMBL/GenBank/DDBJ databases">
        <authorList>
            <person name="Afonso C.L."/>
            <person name="Miller P.J."/>
            <person name="Scott M.A."/>
            <person name="Spackman E."/>
            <person name="Goraichik I."/>
            <person name="Dimitrov K.M."/>
            <person name="Suarez D.L."/>
            <person name="Swayne D.E."/>
        </authorList>
    </citation>
    <scope>NUCLEOTIDE SEQUENCE [LARGE SCALE GENOMIC DNA]</scope>
    <source>
        <strain evidence="5 6">DSM 12555</strain>
    </source>
</reference>
<dbReference type="Gene3D" id="3.40.190.10">
    <property type="entry name" value="Periplasmic binding protein-like II"/>
    <property type="match status" value="2"/>
</dbReference>
<sequence>MIKLKVMKKILPIGIAIMISLSFIGCSSKSDNYVKTSDGKKLFVVRMPTQTGFNEFDIADELGYFKEEGIQLKYTGLLNADTSEVQSVLTGNNDVFTNHPSTVVRAILAGAKIHIVAPGMVDNQKFVHMEYIVKDGGPVSTVEDFKKVAATRKIKWAVSSTDSCPDIIALEWAKQNKISKDKINFVIMPDEQQEQAIKQGAVDIGCLHPPYGKKAKNDCGTKDLFTSYDVVKGPAGGSSIRGFSDKFIKAHPEVVKGFTKAIVKAHHWINTHQQQAIAIEAKRLKMKPENMSIFWYDETNYIQKAYIQTWINMMVDDGSLKKDQVKATDIYTNANNPYHTAQ</sequence>
<dbReference type="Proteomes" id="UP000192468">
    <property type="component" value="Unassembled WGS sequence"/>
</dbReference>
<proteinExistence type="inferred from homology"/>
<evidence type="ECO:0000259" key="4">
    <source>
        <dbReference type="Pfam" id="PF09084"/>
    </source>
</evidence>
<evidence type="ECO:0000313" key="6">
    <source>
        <dbReference type="Proteomes" id="UP000192468"/>
    </source>
</evidence>
<protein>
    <submittedName>
        <fullName evidence="5">ABC-type nitrate/sulfonate/bicarbonate transport system, substrate-binding protein</fullName>
    </submittedName>
</protein>
<dbReference type="InterPro" id="IPR015168">
    <property type="entry name" value="SsuA/THI5"/>
</dbReference>
<organism evidence="5 6">
    <name type="scientific">Clostridium acidisoli DSM 12555</name>
    <dbReference type="NCBI Taxonomy" id="1121291"/>
    <lineage>
        <taxon>Bacteria</taxon>
        <taxon>Bacillati</taxon>
        <taxon>Bacillota</taxon>
        <taxon>Clostridia</taxon>
        <taxon>Eubacteriales</taxon>
        <taxon>Clostridiaceae</taxon>
        <taxon>Clostridium</taxon>
    </lineage>
</organism>
<dbReference type="Pfam" id="PF09084">
    <property type="entry name" value="NMT1"/>
    <property type="match status" value="1"/>
</dbReference>
<dbReference type="PROSITE" id="PS51257">
    <property type="entry name" value="PROKAR_LIPOPROTEIN"/>
    <property type="match status" value="1"/>
</dbReference>
<name>A0A1W1XML7_9CLOT</name>
<dbReference type="SUPFAM" id="SSF53850">
    <property type="entry name" value="Periplasmic binding protein-like II"/>
    <property type="match status" value="1"/>
</dbReference>
<dbReference type="AlphaFoldDB" id="A0A1W1XML7"/>
<dbReference type="EMBL" id="FWXH01000008">
    <property type="protein sequence ID" value="SMC25166.1"/>
    <property type="molecule type" value="Genomic_DNA"/>
</dbReference>
<dbReference type="OrthoDB" id="286202at2"/>
<dbReference type="PANTHER" id="PTHR30024:SF47">
    <property type="entry name" value="TAURINE-BINDING PERIPLASMIC PROTEIN"/>
    <property type="match status" value="1"/>
</dbReference>
<gene>
    <name evidence="5" type="ORF">SAMN02745134_02383</name>
</gene>
<dbReference type="PANTHER" id="PTHR30024">
    <property type="entry name" value="ALIPHATIC SULFONATES-BINDING PROTEIN-RELATED"/>
    <property type="match status" value="1"/>
</dbReference>
<feature type="domain" description="SsuA/THI5-like" evidence="4">
    <location>
        <begin position="58"/>
        <end position="276"/>
    </location>
</feature>
<evidence type="ECO:0000256" key="2">
    <source>
        <dbReference type="ARBA" id="ARBA00010742"/>
    </source>
</evidence>
<comment type="subcellular location">
    <subcellularLocation>
        <location evidence="1">Periplasm</location>
    </subcellularLocation>
</comment>
<dbReference type="STRING" id="1121291.SAMN02745134_02383"/>
<keyword evidence="6" id="KW-1185">Reference proteome</keyword>
<comment type="similarity">
    <text evidence="2">Belongs to the bacterial solute-binding protein SsuA/TauA family.</text>
</comment>
<keyword evidence="3" id="KW-0732">Signal</keyword>